<evidence type="ECO:0000313" key="2">
    <source>
        <dbReference type="EMBL" id="KAE8971967.1"/>
    </source>
</evidence>
<dbReference type="EMBL" id="QXGE01003271">
    <property type="protein sequence ID" value="KAE9276028.1"/>
    <property type="molecule type" value="Genomic_DNA"/>
</dbReference>
<dbReference type="Proteomes" id="UP000440732">
    <property type="component" value="Unassembled WGS sequence"/>
</dbReference>
<evidence type="ECO:0000313" key="1">
    <source>
        <dbReference type="EMBL" id="KAE8922193.1"/>
    </source>
</evidence>
<name>A0A6A3Q7Q0_9STRA</name>
<dbReference type="Proteomes" id="UP000441208">
    <property type="component" value="Unassembled WGS sequence"/>
</dbReference>
<dbReference type="Proteomes" id="UP000429523">
    <property type="component" value="Unassembled WGS sequence"/>
</dbReference>
<dbReference type="EMBL" id="QXFZ01003197">
    <property type="protein sequence ID" value="KAE9070620.1"/>
    <property type="molecule type" value="Genomic_DNA"/>
</dbReference>
<dbReference type="EMBL" id="QXGB01003223">
    <property type="protein sequence ID" value="KAE9172016.1"/>
    <property type="molecule type" value="Genomic_DNA"/>
</dbReference>
<dbReference type="EMBL" id="QXGC01003929">
    <property type="protein sequence ID" value="KAE9172236.1"/>
    <property type="molecule type" value="Genomic_DNA"/>
</dbReference>
<comment type="caution">
    <text evidence="4">The sequence shown here is derived from an EMBL/GenBank/DDBJ whole genome shotgun (WGS) entry which is preliminary data.</text>
</comment>
<dbReference type="EMBL" id="QXFW01003252">
    <property type="protein sequence ID" value="KAE8971967.1"/>
    <property type="molecule type" value="Genomic_DNA"/>
</dbReference>
<evidence type="ECO:0000313" key="7">
    <source>
        <dbReference type="EMBL" id="KAE9172236.1"/>
    </source>
</evidence>
<evidence type="ECO:0000313" key="11">
    <source>
        <dbReference type="Proteomes" id="UP000429523"/>
    </source>
</evidence>
<dbReference type="OrthoDB" id="10268251at2759"/>
<sequence>MLENVVMWVWMQEEAWKWRAAVEKSADGDVFSILPDCE</sequence>
<proteinExistence type="predicted"/>
<evidence type="ECO:0000313" key="5">
    <source>
        <dbReference type="EMBL" id="KAE9084895.1"/>
    </source>
</evidence>
<dbReference type="AlphaFoldDB" id="A0A6A3Q7Q0"/>
<evidence type="ECO:0000313" key="20">
    <source>
        <dbReference type="Proteomes" id="UP000488956"/>
    </source>
</evidence>
<dbReference type="Proteomes" id="UP000433483">
    <property type="component" value="Unassembled WGS sequence"/>
</dbReference>
<evidence type="ECO:0000313" key="3">
    <source>
        <dbReference type="EMBL" id="KAE9066261.1"/>
    </source>
</evidence>
<evidence type="ECO:0000313" key="10">
    <source>
        <dbReference type="EMBL" id="KAE9287087.1"/>
    </source>
</evidence>
<dbReference type="EMBL" id="QXGD01003132">
    <property type="protein sequence ID" value="KAE9180407.1"/>
    <property type="molecule type" value="Genomic_DNA"/>
</dbReference>
<evidence type="ECO:0000313" key="17">
    <source>
        <dbReference type="Proteomes" id="UP000460718"/>
    </source>
</evidence>
<dbReference type="Proteomes" id="UP000476176">
    <property type="component" value="Unassembled WGS sequence"/>
</dbReference>
<organism evidence="4 16">
    <name type="scientific">Phytophthora fragariae</name>
    <dbReference type="NCBI Taxonomy" id="53985"/>
    <lineage>
        <taxon>Eukaryota</taxon>
        <taxon>Sar</taxon>
        <taxon>Stramenopiles</taxon>
        <taxon>Oomycota</taxon>
        <taxon>Peronosporomycetes</taxon>
        <taxon>Peronosporales</taxon>
        <taxon>Peronosporaceae</taxon>
        <taxon>Phytophthora</taxon>
    </lineage>
</organism>
<evidence type="ECO:0000313" key="18">
    <source>
        <dbReference type="Proteomes" id="UP000476176"/>
    </source>
</evidence>
<protein>
    <submittedName>
        <fullName evidence="4">Uncharacterized protein</fullName>
    </submittedName>
</protein>
<dbReference type="Proteomes" id="UP000437068">
    <property type="component" value="Unassembled WGS sequence"/>
</dbReference>
<keyword evidence="12" id="KW-1185">Reference proteome</keyword>
<dbReference type="Proteomes" id="UP000486351">
    <property type="component" value="Unassembled WGS sequence"/>
</dbReference>
<dbReference type="EMBL" id="QXGA01003303">
    <property type="protein sequence ID" value="KAE9084895.1"/>
    <property type="molecule type" value="Genomic_DNA"/>
</dbReference>
<evidence type="ECO:0000313" key="13">
    <source>
        <dbReference type="Proteomes" id="UP000437068"/>
    </source>
</evidence>
<reference evidence="11 12" key="1">
    <citation type="submission" date="2018-08" db="EMBL/GenBank/DDBJ databases">
        <title>Genomic investigation of the strawberry pathogen Phytophthora fragariae indicates pathogenicity is determined by transcriptional variation in three key races.</title>
        <authorList>
            <person name="Adams T.M."/>
            <person name="Armitage A.D."/>
            <person name="Sobczyk M.K."/>
            <person name="Bates H.J."/>
            <person name="Dunwell J.M."/>
            <person name="Nellist C.F."/>
            <person name="Harrison R.J."/>
        </authorList>
    </citation>
    <scope>NUCLEOTIDE SEQUENCE [LARGE SCALE GENOMIC DNA]</scope>
    <source>
        <strain evidence="9 13">A4</strain>
        <strain evidence="8 14">BC-1</strain>
        <strain evidence="7 18">BC-23</strain>
        <strain evidence="6 12">NOV-27</strain>
        <strain evidence="5 15">NOV-5</strain>
        <strain evidence="4 16">NOV-71</strain>
        <strain evidence="10 19">NOV-77</strain>
        <strain evidence="1 11">NOV-9</strain>
        <strain evidence="3 20">ONT-3</strain>
        <strain evidence="2 17">SCRP245</strain>
    </source>
</reference>
<dbReference type="Proteomes" id="UP000460718">
    <property type="component" value="Unassembled WGS sequence"/>
</dbReference>
<dbReference type="EMBL" id="QXGF01003180">
    <property type="protein sequence ID" value="KAE8922193.1"/>
    <property type="molecule type" value="Genomic_DNA"/>
</dbReference>
<evidence type="ECO:0000313" key="14">
    <source>
        <dbReference type="Proteomes" id="UP000440367"/>
    </source>
</evidence>
<evidence type="ECO:0000313" key="12">
    <source>
        <dbReference type="Proteomes" id="UP000433483"/>
    </source>
</evidence>
<evidence type="ECO:0000313" key="15">
    <source>
        <dbReference type="Proteomes" id="UP000440732"/>
    </source>
</evidence>
<dbReference type="EMBL" id="QXFY01003246">
    <property type="protein sequence ID" value="KAE9287087.1"/>
    <property type="molecule type" value="Genomic_DNA"/>
</dbReference>
<dbReference type="Proteomes" id="UP000488956">
    <property type="component" value="Unassembled WGS sequence"/>
</dbReference>
<dbReference type="EMBL" id="QXFX01003925">
    <property type="protein sequence ID" value="KAE9066261.1"/>
    <property type="molecule type" value="Genomic_DNA"/>
</dbReference>
<evidence type="ECO:0000313" key="19">
    <source>
        <dbReference type="Proteomes" id="UP000486351"/>
    </source>
</evidence>
<evidence type="ECO:0000313" key="16">
    <source>
        <dbReference type="Proteomes" id="UP000441208"/>
    </source>
</evidence>
<gene>
    <name evidence="9" type="ORF">PF001_g26325</name>
    <name evidence="8" type="ORF">PF002_g27577</name>
    <name evidence="7" type="ORF">PF004_g27324</name>
    <name evidence="6" type="ORF">PF005_g26903</name>
    <name evidence="5" type="ORF">PF006_g26376</name>
    <name evidence="4" type="ORF">PF007_g26878</name>
    <name evidence="10" type="ORF">PF008_g26507</name>
    <name evidence="1" type="ORF">PF009_g27542</name>
    <name evidence="3" type="ORF">PF010_g27876</name>
    <name evidence="2" type="ORF">PF011_g25831</name>
</gene>
<accession>A0A6A3Q7Q0</accession>
<evidence type="ECO:0000313" key="4">
    <source>
        <dbReference type="EMBL" id="KAE9070620.1"/>
    </source>
</evidence>
<dbReference type="Proteomes" id="UP000440367">
    <property type="component" value="Unassembled WGS sequence"/>
</dbReference>
<evidence type="ECO:0000313" key="9">
    <source>
        <dbReference type="EMBL" id="KAE9276028.1"/>
    </source>
</evidence>
<evidence type="ECO:0000313" key="8">
    <source>
        <dbReference type="EMBL" id="KAE9180407.1"/>
    </source>
</evidence>
<evidence type="ECO:0000313" key="6">
    <source>
        <dbReference type="EMBL" id="KAE9172016.1"/>
    </source>
</evidence>